<dbReference type="NCBIfam" id="TIGR02436">
    <property type="entry name" value="four helix bundle protein"/>
    <property type="match status" value="1"/>
</dbReference>
<dbReference type="EMBL" id="MFJK01000008">
    <property type="protein sequence ID" value="OGG19235.1"/>
    <property type="molecule type" value="Genomic_DNA"/>
</dbReference>
<dbReference type="PANTHER" id="PTHR38471:SF2">
    <property type="entry name" value="FOUR HELIX BUNDLE PROTEIN"/>
    <property type="match status" value="1"/>
</dbReference>
<reference evidence="1 2" key="1">
    <citation type="journal article" date="2016" name="Nat. Commun.">
        <title>Thousands of microbial genomes shed light on interconnected biogeochemical processes in an aquifer system.</title>
        <authorList>
            <person name="Anantharaman K."/>
            <person name="Brown C.T."/>
            <person name="Hug L.A."/>
            <person name="Sharon I."/>
            <person name="Castelle C.J."/>
            <person name="Probst A.J."/>
            <person name="Thomas B.C."/>
            <person name="Singh A."/>
            <person name="Wilkins M.J."/>
            <person name="Karaoz U."/>
            <person name="Brodie E.L."/>
            <person name="Williams K.H."/>
            <person name="Hubbard S.S."/>
            <person name="Banfield J.F."/>
        </authorList>
    </citation>
    <scope>NUCLEOTIDE SEQUENCE [LARGE SCALE GENOMIC DNA]</scope>
</reference>
<accession>A0A1F6A3I1</accession>
<comment type="caution">
    <text evidence="1">The sequence shown here is derived from an EMBL/GenBank/DDBJ whole genome shotgun (WGS) entry which is preliminary data.</text>
</comment>
<organism evidence="1 2">
    <name type="scientific">Candidatus Gottesmanbacteria bacterium RIFCSPHIGHO2_01_FULL_47_48</name>
    <dbReference type="NCBI Taxonomy" id="1798381"/>
    <lineage>
        <taxon>Bacteria</taxon>
        <taxon>Candidatus Gottesmaniibacteriota</taxon>
    </lineage>
</organism>
<dbReference type="AlphaFoldDB" id="A0A1F6A3I1"/>
<proteinExistence type="predicted"/>
<sequence>MIQSFRDLEVYKESYDLAIIVNREVNKLPIYEKNDLGSQLRRCSKSPSANIAEGWAKRRFPKEFKIHLDKAIGSCNEMEVYLSMARDLGCWRKDFCDGLIKRYQFLGGKLVNLRDKWKTFD</sequence>
<dbReference type="SUPFAM" id="SSF158446">
    <property type="entry name" value="IVS-encoded protein-like"/>
    <property type="match status" value="1"/>
</dbReference>
<name>A0A1F6A3I1_9BACT</name>
<evidence type="ECO:0008006" key="3">
    <source>
        <dbReference type="Google" id="ProtNLM"/>
    </source>
</evidence>
<dbReference type="Pfam" id="PF05635">
    <property type="entry name" value="23S_rRNA_IVP"/>
    <property type="match status" value="1"/>
</dbReference>
<dbReference type="Proteomes" id="UP000177871">
    <property type="component" value="Unassembled WGS sequence"/>
</dbReference>
<gene>
    <name evidence="1" type="ORF">A2721_00150</name>
</gene>
<dbReference type="Gene3D" id="1.20.1440.60">
    <property type="entry name" value="23S rRNA-intervening sequence"/>
    <property type="match status" value="1"/>
</dbReference>
<dbReference type="InterPro" id="IPR012657">
    <property type="entry name" value="23S_rRNA-intervening_sequence"/>
</dbReference>
<dbReference type="PANTHER" id="PTHR38471">
    <property type="entry name" value="FOUR HELIX BUNDLE PROTEIN"/>
    <property type="match status" value="1"/>
</dbReference>
<evidence type="ECO:0000313" key="2">
    <source>
        <dbReference type="Proteomes" id="UP000177871"/>
    </source>
</evidence>
<protein>
    <recommendedName>
        <fullName evidence="3">Four helix bundle protein</fullName>
    </recommendedName>
</protein>
<dbReference type="InterPro" id="IPR036583">
    <property type="entry name" value="23S_rRNA_IVS_sf"/>
</dbReference>
<evidence type="ECO:0000313" key="1">
    <source>
        <dbReference type="EMBL" id="OGG19235.1"/>
    </source>
</evidence>